<accession>A0A3Q0J5M2</accession>
<evidence type="ECO:0000313" key="3">
    <source>
        <dbReference type="RefSeq" id="XP_026682243.1"/>
    </source>
</evidence>
<feature type="compositionally biased region" description="Polar residues" evidence="1">
    <location>
        <begin position="297"/>
        <end position="315"/>
    </location>
</feature>
<organism evidence="2 3">
    <name type="scientific">Diaphorina citri</name>
    <name type="common">Asian citrus psyllid</name>
    <dbReference type="NCBI Taxonomy" id="121845"/>
    <lineage>
        <taxon>Eukaryota</taxon>
        <taxon>Metazoa</taxon>
        <taxon>Ecdysozoa</taxon>
        <taxon>Arthropoda</taxon>
        <taxon>Hexapoda</taxon>
        <taxon>Insecta</taxon>
        <taxon>Pterygota</taxon>
        <taxon>Neoptera</taxon>
        <taxon>Paraneoptera</taxon>
        <taxon>Hemiptera</taxon>
        <taxon>Sternorrhyncha</taxon>
        <taxon>Psylloidea</taxon>
        <taxon>Psyllidae</taxon>
        <taxon>Diaphorininae</taxon>
        <taxon>Diaphorina</taxon>
    </lineage>
</organism>
<evidence type="ECO:0000313" key="2">
    <source>
        <dbReference type="Proteomes" id="UP000079169"/>
    </source>
</evidence>
<dbReference type="AlphaFoldDB" id="A0A3Q0J5M2"/>
<dbReference type="Proteomes" id="UP000079169">
    <property type="component" value="Unplaced"/>
</dbReference>
<proteinExistence type="predicted"/>
<feature type="compositionally biased region" description="Polar residues" evidence="1">
    <location>
        <begin position="124"/>
        <end position="140"/>
    </location>
</feature>
<feature type="compositionally biased region" description="Polar residues" evidence="1">
    <location>
        <begin position="151"/>
        <end position="160"/>
    </location>
</feature>
<feature type="region of interest" description="Disordered" evidence="1">
    <location>
        <begin position="297"/>
        <end position="322"/>
    </location>
</feature>
<dbReference type="PaxDb" id="121845-A0A3Q0J5M2"/>
<reference evidence="3" key="1">
    <citation type="submission" date="2025-08" db="UniProtKB">
        <authorList>
            <consortium name="RefSeq"/>
        </authorList>
    </citation>
    <scope>IDENTIFICATION</scope>
</reference>
<feature type="compositionally biased region" description="Polar residues" evidence="1">
    <location>
        <begin position="376"/>
        <end position="410"/>
    </location>
</feature>
<dbReference type="KEGG" id="dci:113469036"/>
<feature type="compositionally biased region" description="Polar residues" evidence="1">
    <location>
        <begin position="103"/>
        <end position="113"/>
    </location>
</feature>
<feature type="region of interest" description="Disordered" evidence="1">
    <location>
        <begin position="372"/>
        <end position="422"/>
    </location>
</feature>
<keyword evidence="2" id="KW-1185">Reference proteome</keyword>
<dbReference type="GeneID" id="113469036"/>
<protein>
    <submittedName>
        <fullName evidence="3">Uncharacterized protein LOC113469036</fullName>
    </submittedName>
</protein>
<feature type="compositionally biased region" description="Low complexity" evidence="1">
    <location>
        <begin position="68"/>
        <end position="87"/>
    </location>
</feature>
<dbReference type="RefSeq" id="XP_026682243.1">
    <property type="nucleotide sequence ID" value="XM_026826442.1"/>
</dbReference>
<evidence type="ECO:0000256" key="1">
    <source>
        <dbReference type="SAM" id="MobiDB-lite"/>
    </source>
</evidence>
<sequence length="450" mass="49723">MEVWIAVHVYYLSLGKAREAATALHMAQICAANRGREENGGQMSAEGSDELHRNSELSSKQKISGTKAAQPLSPQQQDQQQTKAAQPLSPQQNVRSREERHGAQQQPLDQQQIVHDYEEDHKTQQPLAQQHPLGQQQNSHNSEEKRGAQQHLDQQAQSETQLPHPELWWTAVTPLCSQNAQSGNSVYLRVVPLLLNLNMLEFADTCIGEHLLRHKHSPQAAYYLAVSHYKRRQHLQTSSHLNTIPPPLNQCLPVLVLKFHNACALINAHETECALLNAQETECALIDARGKSNCPNYGQNRVNAPEESNNAQDKSNNARDKSINAPHECATCSPHQCCQIYASMQWELEEGGEGLKYLVLLRLAKMGIDEEHKVSGKSTDGGNFSGKSTDGNKFSGPSTDGNKISGSSTNGATRGGATEEEGGDIDVEQILLGLASEYETPLIWYYLGKH</sequence>
<feature type="region of interest" description="Disordered" evidence="1">
    <location>
        <begin position="36"/>
        <end position="160"/>
    </location>
</feature>
<gene>
    <name evidence="3" type="primary">LOC113469036</name>
</gene>
<name>A0A3Q0J5M2_DIACI</name>